<evidence type="ECO:0000259" key="7">
    <source>
        <dbReference type="Pfam" id="PF00155"/>
    </source>
</evidence>
<evidence type="ECO:0000256" key="5">
    <source>
        <dbReference type="ARBA" id="ARBA00022898"/>
    </source>
</evidence>
<dbReference type="InterPro" id="IPR004839">
    <property type="entry name" value="Aminotransferase_I/II_large"/>
</dbReference>
<organism evidence="8 9">
    <name type="scientific">Phialemonium atrogriseum</name>
    <dbReference type="NCBI Taxonomy" id="1093897"/>
    <lineage>
        <taxon>Eukaryota</taxon>
        <taxon>Fungi</taxon>
        <taxon>Dikarya</taxon>
        <taxon>Ascomycota</taxon>
        <taxon>Pezizomycotina</taxon>
        <taxon>Sordariomycetes</taxon>
        <taxon>Sordariomycetidae</taxon>
        <taxon>Cephalothecales</taxon>
        <taxon>Cephalothecaceae</taxon>
        <taxon>Phialemonium</taxon>
    </lineage>
</organism>
<name>A0AAJ0FJ70_9PEZI</name>
<keyword evidence="5" id="KW-0663">Pyridoxal phosphate</keyword>
<evidence type="ECO:0000256" key="2">
    <source>
        <dbReference type="ARBA" id="ARBA00007441"/>
    </source>
</evidence>
<dbReference type="RefSeq" id="XP_060286534.1">
    <property type="nucleotide sequence ID" value="XM_060430877.1"/>
</dbReference>
<dbReference type="Gene3D" id="3.40.640.10">
    <property type="entry name" value="Type I PLP-dependent aspartate aminotransferase-like (Major domain)"/>
    <property type="match status" value="1"/>
</dbReference>
<comment type="cofactor">
    <cofactor evidence="1">
        <name>pyridoxal 5'-phosphate</name>
        <dbReference type="ChEBI" id="CHEBI:597326"/>
    </cofactor>
</comment>
<proteinExistence type="inferred from homology"/>
<keyword evidence="3 8" id="KW-0032">Aminotransferase</keyword>
<protein>
    <submittedName>
        <fullName evidence="8">Aromatic amino acid aminotransferase</fullName>
    </submittedName>
</protein>
<comment type="similarity">
    <text evidence="2">Belongs to the class-I pyridoxal-phosphate-dependent aminotransferase family.</text>
</comment>
<dbReference type="GO" id="GO:1901605">
    <property type="term" value="P:alpha-amino acid metabolic process"/>
    <property type="evidence" value="ECO:0007669"/>
    <property type="project" value="TreeGrafter"/>
</dbReference>
<dbReference type="PANTHER" id="PTHR42790:SF1">
    <property type="entry name" value="AROMATIC AMINO ACID AMINOTRANSFERASE, HYPOTHETICAL (EUROFUNG)"/>
    <property type="match status" value="1"/>
</dbReference>
<dbReference type="PANTHER" id="PTHR42790">
    <property type="entry name" value="AMINOTRANSFERASE"/>
    <property type="match status" value="1"/>
</dbReference>
<feature type="domain" description="Aminotransferase class I/classII large" evidence="7">
    <location>
        <begin position="259"/>
        <end position="405"/>
    </location>
</feature>
<evidence type="ECO:0000256" key="4">
    <source>
        <dbReference type="ARBA" id="ARBA00022679"/>
    </source>
</evidence>
<dbReference type="AlphaFoldDB" id="A0AAJ0FJ70"/>
<evidence type="ECO:0000313" key="9">
    <source>
        <dbReference type="Proteomes" id="UP001244011"/>
    </source>
</evidence>
<dbReference type="InterPro" id="IPR015424">
    <property type="entry name" value="PyrdxlP-dep_Trfase"/>
</dbReference>
<evidence type="ECO:0000256" key="6">
    <source>
        <dbReference type="SAM" id="MobiDB-lite"/>
    </source>
</evidence>
<dbReference type="InterPro" id="IPR015421">
    <property type="entry name" value="PyrdxlP-dep_Trfase_major"/>
</dbReference>
<dbReference type="GO" id="GO:0008483">
    <property type="term" value="F:transaminase activity"/>
    <property type="evidence" value="ECO:0007669"/>
    <property type="project" value="UniProtKB-KW"/>
</dbReference>
<comment type="caution">
    <text evidence="8">The sequence shown here is derived from an EMBL/GenBank/DDBJ whole genome shotgun (WGS) entry which is preliminary data.</text>
</comment>
<dbReference type="CDD" id="cd00609">
    <property type="entry name" value="AAT_like"/>
    <property type="match status" value="1"/>
</dbReference>
<evidence type="ECO:0000313" key="8">
    <source>
        <dbReference type="EMBL" id="KAK1770321.1"/>
    </source>
</evidence>
<dbReference type="GO" id="GO:0030170">
    <property type="term" value="F:pyridoxal phosphate binding"/>
    <property type="evidence" value="ECO:0007669"/>
    <property type="project" value="InterPro"/>
</dbReference>
<dbReference type="Pfam" id="PF00155">
    <property type="entry name" value="Aminotran_1_2"/>
    <property type="match status" value="1"/>
</dbReference>
<keyword evidence="9" id="KW-1185">Reference proteome</keyword>
<evidence type="ECO:0000256" key="1">
    <source>
        <dbReference type="ARBA" id="ARBA00001933"/>
    </source>
</evidence>
<dbReference type="SUPFAM" id="SSF53383">
    <property type="entry name" value="PLP-dependent transferases"/>
    <property type="match status" value="1"/>
</dbReference>
<keyword evidence="4" id="KW-0808">Transferase</keyword>
<reference evidence="8" key="1">
    <citation type="submission" date="2023-06" db="EMBL/GenBank/DDBJ databases">
        <title>Genome-scale phylogeny and comparative genomics of the fungal order Sordariales.</title>
        <authorList>
            <consortium name="Lawrence Berkeley National Laboratory"/>
            <person name="Hensen N."/>
            <person name="Bonometti L."/>
            <person name="Westerberg I."/>
            <person name="Brannstrom I.O."/>
            <person name="Guillou S."/>
            <person name="Cros-Aarteil S."/>
            <person name="Calhoun S."/>
            <person name="Haridas S."/>
            <person name="Kuo A."/>
            <person name="Mondo S."/>
            <person name="Pangilinan J."/>
            <person name="Riley R."/>
            <person name="Labutti K."/>
            <person name="Andreopoulos B."/>
            <person name="Lipzen A."/>
            <person name="Chen C."/>
            <person name="Yanf M."/>
            <person name="Daum C."/>
            <person name="Ng V."/>
            <person name="Clum A."/>
            <person name="Steindorff A."/>
            <person name="Ohm R."/>
            <person name="Martin F."/>
            <person name="Silar P."/>
            <person name="Natvig D."/>
            <person name="Lalanne C."/>
            <person name="Gautier V."/>
            <person name="Ament-Velasquez S.L."/>
            <person name="Kruys A."/>
            <person name="Hutchinson M.I."/>
            <person name="Powell A.J."/>
            <person name="Barry K."/>
            <person name="Miller A.N."/>
            <person name="Grigoriev I.V."/>
            <person name="Debuchy R."/>
            <person name="Gladieux P."/>
            <person name="Thoren M.H."/>
            <person name="Johannesson H."/>
        </authorList>
    </citation>
    <scope>NUCLEOTIDE SEQUENCE</scope>
    <source>
        <strain evidence="8">8032-3</strain>
    </source>
</reference>
<feature type="region of interest" description="Disordered" evidence="6">
    <location>
        <begin position="1"/>
        <end position="21"/>
    </location>
</feature>
<evidence type="ECO:0000256" key="3">
    <source>
        <dbReference type="ARBA" id="ARBA00022576"/>
    </source>
</evidence>
<dbReference type="GeneID" id="85314064"/>
<accession>A0AAJ0FJ70</accession>
<dbReference type="InterPro" id="IPR050859">
    <property type="entry name" value="Class-I_PLP-dep_aminotransf"/>
</dbReference>
<sequence length="627" mass="69485">MDPPPSYQDVCSASGSNPTPVDLSHHYSEVTKRRLPSLVKQFYKFFQVPGIGNLAGGMPNVQFFPFDTLEAQAAKPERWNPTPNYPDEDLTAKLASATLTSDPTAASHIAIPKARDESDPLKKIDLASALQYGTAQGYPPLHSWIRQFTRENLHPNVPYRGGPEVILTCGSTDGFSKTLDLFVNSWDPEVNDICDRPGLLCENFIYSNVLGQSLPRGVQVVTVKSDAGGMLATGPGGLEDVLSNWDDAKGKRPHLMYTVTLGHNPTGIVLSVERRKQLYAVCSKYDVIIVEDDPYWYLQFPSAEIEEARSRDLPLPEQTQQHKPKKSSGYPFLDSLTPSFLSVDTDGRVVRLDTFSKTIAPGCRLGWITAQPALIDRYLRITESTTQQPSGFVQSMVAELVMGPQPPAARSTFAALRTSRDRAAFSGWEVAGWVRWLEGLRGAYERRMNRVCRALDEGSLLLRIGRPPSSHPDAEWGVVTSTRVYDYAWPRGGMFVWLRMRFDRHPLWRVARRKPGSGVVDGPALSMALMLYLASKPHLVVVSPGTMFAATEGVRAEVAWAHFRLCFAAETEEMVDACSVRFVEGVHSFWKIRRVARLEEILKDDPTSAAASGGSDESEYLGAWSGC</sequence>
<feature type="compositionally biased region" description="Polar residues" evidence="6">
    <location>
        <begin position="9"/>
        <end position="19"/>
    </location>
</feature>
<dbReference type="Proteomes" id="UP001244011">
    <property type="component" value="Unassembled WGS sequence"/>
</dbReference>
<gene>
    <name evidence="8" type="ORF">QBC33DRAFT_576067</name>
</gene>
<dbReference type="EMBL" id="MU839000">
    <property type="protein sequence ID" value="KAK1770321.1"/>
    <property type="molecule type" value="Genomic_DNA"/>
</dbReference>